<dbReference type="Proteomes" id="UP000231157">
    <property type="component" value="Unassembled WGS sequence"/>
</dbReference>
<accession>A0A2H0USA3</accession>
<name>A0A2H0USA3_9BACT</name>
<comment type="caution">
    <text evidence="1">The sequence shown here is derived from an EMBL/GenBank/DDBJ whole genome shotgun (WGS) entry which is preliminary data.</text>
</comment>
<proteinExistence type="predicted"/>
<gene>
    <name evidence="1" type="ORF">COU07_00035</name>
</gene>
<dbReference type="AlphaFoldDB" id="A0A2H0USA3"/>
<organism evidence="1 2">
    <name type="scientific">Candidatus Harrisonbacteria bacterium CG10_big_fil_rev_8_21_14_0_10_40_38</name>
    <dbReference type="NCBI Taxonomy" id="1974583"/>
    <lineage>
        <taxon>Bacteria</taxon>
        <taxon>Candidatus Harrisoniibacteriota</taxon>
    </lineage>
</organism>
<reference evidence="2" key="1">
    <citation type="submission" date="2017-09" db="EMBL/GenBank/DDBJ databases">
        <title>Depth-based differentiation of microbial function through sediment-hosted aquifers and enrichment of novel symbionts in the deep terrestrial subsurface.</title>
        <authorList>
            <person name="Probst A.J."/>
            <person name="Ladd B."/>
            <person name="Jarett J.K."/>
            <person name="Geller-Mcgrath D.E."/>
            <person name="Sieber C.M.K."/>
            <person name="Emerson J.B."/>
            <person name="Anantharaman K."/>
            <person name="Thomas B.C."/>
            <person name="Malmstrom R."/>
            <person name="Stieglmeier M."/>
            <person name="Klingl A."/>
            <person name="Woyke T."/>
            <person name="Ryan C.M."/>
            <person name="Banfield J.F."/>
        </authorList>
    </citation>
    <scope>NUCLEOTIDE SEQUENCE [LARGE SCALE GENOMIC DNA]</scope>
</reference>
<dbReference type="EMBL" id="PFAZ01000001">
    <property type="protein sequence ID" value="PIR89277.1"/>
    <property type="molecule type" value="Genomic_DNA"/>
</dbReference>
<evidence type="ECO:0000313" key="2">
    <source>
        <dbReference type="Proteomes" id="UP000231157"/>
    </source>
</evidence>
<sequence>MEADMSNTTKCPNCRSEAEAKCCGQDIDQTDDCHDYFLVWCEECGHVEAIQKYGGNSSSKDWVNECPYCKIEAIYHGPEIPEGIKELVGSWETGVLRQGSSAI</sequence>
<evidence type="ECO:0000313" key="1">
    <source>
        <dbReference type="EMBL" id="PIR89277.1"/>
    </source>
</evidence>
<protein>
    <submittedName>
        <fullName evidence="1">Uncharacterized protein</fullName>
    </submittedName>
</protein>